<feature type="transmembrane region" description="Helical" evidence="1">
    <location>
        <begin position="304"/>
        <end position="325"/>
    </location>
</feature>
<dbReference type="InterPro" id="IPR002816">
    <property type="entry name" value="TraB/PrgY/GumN_fam"/>
</dbReference>
<dbReference type="Pfam" id="PF01963">
    <property type="entry name" value="TraB_PrgY_gumN"/>
    <property type="match status" value="1"/>
</dbReference>
<keyword evidence="1" id="KW-0812">Transmembrane</keyword>
<dbReference type="PANTHER" id="PTHR21530:SF7">
    <property type="entry name" value="TRAB DOMAIN-CONTAINING PROTEIN"/>
    <property type="match status" value="1"/>
</dbReference>
<dbReference type="InterPro" id="IPR046345">
    <property type="entry name" value="TraB_PrgY-like"/>
</dbReference>
<evidence type="ECO:0000256" key="1">
    <source>
        <dbReference type="SAM" id="Phobius"/>
    </source>
</evidence>
<gene>
    <name evidence="2" type="ORF">SAMN05446037_102029</name>
</gene>
<dbReference type="RefSeq" id="WP_089284080.1">
    <property type="nucleotide sequence ID" value="NZ_FZOJ01000020.1"/>
</dbReference>
<organism evidence="2 3">
    <name type="scientific">Anaerovirgula multivorans</name>
    <dbReference type="NCBI Taxonomy" id="312168"/>
    <lineage>
        <taxon>Bacteria</taxon>
        <taxon>Bacillati</taxon>
        <taxon>Bacillota</taxon>
        <taxon>Clostridia</taxon>
        <taxon>Peptostreptococcales</taxon>
        <taxon>Natronincolaceae</taxon>
        <taxon>Anaerovirgula</taxon>
    </lineage>
</organism>
<dbReference type="NCBIfam" id="TIGR00261">
    <property type="entry name" value="traB"/>
    <property type="match status" value="1"/>
</dbReference>
<feature type="transmembrane region" description="Helical" evidence="1">
    <location>
        <begin position="247"/>
        <end position="266"/>
    </location>
</feature>
<dbReference type="CDD" id="cd14726">
    <property type="entry name" value="TraB_PrgY-like"/>
    <property type="match status" value="1"/>
</dbReference>
<keyword evidence="3" id="KW-1185">Reference proteome</keyword>
<dbReference type="InterPro" id="IPR005230">
    <property type="entry name" value="TraB_bac"/>
</dbReference>
<protein>
    <submittedName>
        <fullName evidence="2">Pheromone shutdown-related protein TraB</fullName>
    </submittedName>
</protein>
<proteinExistence type="predicted"/>
<evidence type="ECO:0000313" key="2">
    <source>
        <dbReference type="EMBL" id="SNS76610.1"/>
    </source>
</evidence>
<feature type="transmembrane region" description="Helical" evidence="1">
    <location>
        <begin position="278"/>
        <end position="298"/>
    </location>
</feature>
<sequence>MSHENITKLQMEDKEIIIIGTAHVSKQSAEEVKRVIEEEKPEAVCVELDQQRYNAIVHQARWQQMDIFKIIKEKKSTFLLVNLIVSSFQKRIAKQFDIKPGQEMIQAIESAERNGSSIILADRSIQVTFLRIWHGIGIKGKIQLLTNIFFGFFDNEKITEDELEKLKTKDTLTSLLEEFTASFPKLKNYLVDERDQYLAQKIKEAPGKKIVAVLGAAHVPGVAKEIYKEHNLKKLETLPKKTNRSRIISWIVPLAIIGIIGSTYYFSRSAAADLTFSWILWNSILSALGTLVALGHPLSILTSLVVAPFTSLNPFFGAGWVAGFVEAFVRRPNVKDFENLSEDIFTFKGFWRNKVTRILLVVALTNLGSVLGSIIGGADVIRIFFKTIKGS</sequence>
<feature type="transmembrane region" description="Helical" evidence="1">
    <location>
        <begin position="358"/>
        <end position="385"/>
    </location>
</feature>
<dbReference type="EMBL" id="FZOJ01000020">
    <property type="protein sequence ID" value="SNS76610.1"/>
    <property type="molecule type" value="Genomic_DNA"/>
</dbReference>
<reference evidence="2 3" key="1">
    <citation type="submission" date="2017-06" db="EMBL/GenBank/DDBJ databases">
        <authorList>
            <person name="Kim H.J."/>
            <person name="Triplett B.A."/>
        </authorList>
    </citation>
    <scope>NUCLEOTIDE SEQUENCE [LARGE SCALE GENOMIC DNA]</scope>
    <source>
        <strain evidence="2 3">SCA</strain>
    </source>
</reference>
<dbReference type="Proteomes" id="UP000198304">
    <property type="component" value="Unassembled WGS sequence"/>
</dbReference>
<keyword evidence="1" id="KW-1133">Transmembrane helix</keyword>
<dbReference type="OrthoDB" id="9809330at2"/>
<keyword evidence="1" id="KW-0472">Membrane</keyword>
<evidence type="ECO:0000313" key="3">
    <source>
        <dbReference type="Proteomes" id="UP000198304"/>
    </source>
</evidence>
<dbReference type="PANTHER" id="PTHR21530">
    <property type="entry name" value="PHEROMONE SHUTDOWN PROTEIN"/>
    <property type="match status" value="1"/>
</dbReference>
<dbReference type="AlphaFoldDB" id="A0A239H5G0"/>
<name>A0A239H5G0_9FIRM</name>
<accession>A0A239H5G0</accession>